<accession>A0A927CPP8</accession>
<dbReference type="Gene3D" id="3.40.1360.10">
    <property type="match status" value="1"/>
</dbReference>
<dbReference type="SUPFAM" id="SSF56726">
    <property type="entry name" value="DNA topoisomerase IV, alpha subunit"/>
    <property type="match status" value="1"/>
</dbReference>
<comment type="caution">
    <text evidence="3">The sequence shown here is derived from an EMBL/GenBank/DDBJ whole genome shotgun (WGS) entry which is preliminary data.</text>
</comment>
<evidence type="ECO:0000259" key="2">
    <source>
        <dbReference type="Pfam" id="PF11796"/>
    </source>
</evidence>
<proteinExistence type="predicted"/>
<feature type="domain" description="Conserved hypothetical protein CHP02679 N terminus" evidence="2">
    <location>
        <begin position="34"/>
        <end position="268"/>
    </location>
</feature>
<reference evidence="3" key="1">
    <citation type="submission" date="2020-09" db="EMBL/GenBank/DDBJ databases">
        <title>A novel bacterium of genus Paenibacillus, isolated from South China Sea.</title>
        <authorList>
            <person name="Huang H."/>
            <person name="Mo K."/>
            <person name="Hu Y."/>
        </authorList>
    </citation>
    <scope>NUCLEOTIDE SEQUENCE</scope>
    <source>
        <strain evidence="3">IB182493</strain>
    </source>
</reference>
<protein>
    <submittedName>
        <fullName evidence="3">DUF2399 domain-containing protein</fullName>
    </submittedName>
</protein>
<dbReference type="AlphaFoldDB" id="A0A927CPP8"/>
<dbReference type="Pfam" id="PF11796">
    <property type="entry name" value="DUF3323"/>
    <property type="match status" value="1"/>
</dbReference>
<keyword evidence="4" id="KW-1185">Reference proteome</keyword>
<dbReference type="InterPro" id="IPR024465">
    <property type="entry name" value="DUF2399"/>
</dbReference>
<dbReference type="Proteomes" id="UP000632125">
    <property type="component" value="Unassembled WGS sequence"/>
</dbReference>
<dbReference type="InterPro" id="IPR036078">
    <property type="entry name" value="Spo11/TopoVI_A_sf"/>
</dbReference>
<dbReference type="EMBL" id="JACXIY010000024">
    <property type="protein sequence ID" value="MBD2870802.1"/>
    <property type="molecule type" value="Genomic_DNA"/>
</dbReference>
<feature type="domain" description="DUF2399" evidence="1">
    <location>
        <begin position="280"/>
        <end position="449"/>
    </location>
</feature>
<evidence type="ECO:0000313" key="3">
    <source>
        <dbReference type="EMBL" id="MBD2870802.1"/>
    </source>
</evidence>
<evidence type="ECO:0000259" key="1">
    <source>
        <dbReference type="Pfam" id="PF09664"/>
    </source>
</evidence>
<gene>
    <name evidence="3" type="ORF">IDH41_19645</name>
</gene>
<sequence length="458" mass="51893">MKEEEAIRNYFGKPGFERFLKLVERQYTASKEGARGYVTLTNISDVERHALDGFYRTYSPPVKGDTKRYSLKKFDRLLKESRFELTIPKLLELLNGEPVLTRREQTERMNAEWRGVIQAAIAESGAADKAAVRWAEGLMEESSPGFRTLRIVFAKSPEDARHCLKHCLAALNRIITAQGNKPVRLPVLAAEITGDAHAMDWRNPLGRLFWWGLTAIQEQSFAALSEDNQLDFTDTPPADNSQAILIREGYRRGGVADDDLSSQVMLYAPELFGNREERLLTLRQVEQLSLERGGKLHYRRIHMVENPSVFAELMDADAQKLNGTRASHIVPPILVCGNGQPTTAVIKLLDALLSQPVRIDLYYSGDLDPAGLGIACGLQLRYPDSFHAWRMDTAQYLRYADRGMPMSENERLRLLEGRYDWDAALAAAMNDKGIKLHQELWIAELLQDLERYGEQTGR</sequence>
<organism evidence="3 4">
    <name type="scientific">Paenibacillus arenilitoris</name>
    <dbReference type="NCBI Taxonomy" id="2772299"/>
    <lineage>
        <taxon>Bacteria</taxon>
        <taxon>Bacillati</taxon>
        <taxon>Bacillota</taxon>
        <taxon>Bacilli</taxon>
        <taxon>Bacillales</taxon>
        <taxon>Paenibacillaceae</taxon>
        <taxon>Paenibacillus</taxon>
    </lineage>
</organism>
<dbReference type="GO" id="GO:0003677">
    <property type="term" value="F:DNA binding"/>
    <property type="evidence" value="ECO:0007669"/>
    <property type="project" value="InterPro"/>
</dbReference>
<dbReference type="GO" id="GO:0005694">
    <property type="term" value="C:chromosome"/>
    <property type="evidence" value="ECO:0007669"/>
    <property type="project" value="InterPro"/>
</dbReference>
<name>A0A927CPP8_9BACL</name>
<dbReference type="InterPro" id="IPR024466">
    <property type="entry name" value="CHP02679_N"/>
</dbReference>
<evidence type="ECO:0000313" key="4">
    <source>
        <dbReference type="Proteomes" id="UP000632125"/>
    </source>
</evidence>
<dbReference type="Pfam" id="PF09664">
    <property type="entry name" value="DUF2399"/>
    <property type="match status" value="1"/>
</dbReference>